<gene>
    <name evidence="2" type="ORF">SAMN05444158_0737</name>
</gene>
<accession>A0A1H1NRY4</accession>
<dbReference type="NCBIfam" id="NF047412">
    <property type="entry name" value="sig_GCG_CRPN_rpt"/>
    <property type="match status" value="1"/>
</dbReference>
<name>A0A1H1NRY4_9BRAD</name>
<dbReference type="Proteomes" id="UP000243904">
    <property type="component" value="Chromosome I"/>
</dbReference>
<keyword evidence="1" id="KW-0732">Signal</keyword>
<dbReference type="RefSeq" id="WP_146686330.1">
    <property type="nucleotide sequence ID" value="NZ_LT629750.1"/>
</dbReference>
<dbReference type="AlphaFoldDB" id="A0A1H1NRY4"/>
<dbReference type="EMBL" id="LT629750">
    <property type="protein sequence ID" value="SDS01717.1"/>
    <property type="molecule type" value="Genomic_DNA"/>
</dbReference>
<protein>
    <submittedName>
        <fullName evidence="2">Uncharacterized protein</fullName>
    </submittedName>
</protein>
<sequence>MRLLAASAFAIGLGSMSVSAQAMPIAPVDKPVSNEITRVAQGCGPGMHRGPAGMCRPLFTCPPGWHTGPYGKKCFRN</sequence>
<feature type="signal peptide" evidence="1">
    <location>
        <begin position="1"/>
        <end position="22"/>
    </location>
</feature>
<dbReference type="InterPro" id="IPR058110">
    <property type="entry name" value="GCG_CRPN_dom"/>
</dbReference>
<evidence type="ECO:0000313" key="3">
    <source>
        <dbReference type="Proteomes" id="UP000243904"/>
    </source>
</evidence>
<feature type="chain" id="PRO_5009255779" evidence="1">
    <location>
        <begin position="23"/>
        <end position="77"/>
    </location>
</feature>
<reference evidence="3" key="1">
    <citation type="submission" date="2016-10" db="EMBL/GenBank/DDBJ databases">
        <authorList>
            <person name="Varghese N."/>
            <person name="Submissions S."/>
        </authorList>
    </citation>
    <scope>NUCLEOTIDE SEQUENCE [LARGE SCALE GENOMIC DNA]</scope>
    <source>
        <strain evidence="3">GAS369</strain>
    </source>
</reference>
<evidence type="ECO:0000313" key="2">
    <source>
        <dbReference type="EMBL" id="SDS01717.1"/>
    </source>
</evidence>
<evidence type="ECO:0000256" key="1">
    <source>
        <dbReference type="SAM" id="SignalP"/>
    </source>
</evidence>
<keyword evidence="3" id="KW-1185">Reference proteome</keyword>
<organism evidence="2 3">
    <name type="scientific">Bradyrhizobium canariense</name>
    <dbReference type="NCBI Taxonomy" id="255045"/>
    <lineage>
        <taxon>Bacteria</taxon>
        <taxon>Pseudomonadati</taxon>
        <taxon>Pseudomonadota</taxon>
        <taxon>Alphaproteobacteria</taxon>
        <taxon>Hyphomicrobiales</taxon>
        <taxon>Nitrobacteraceae</taxon>
        <taxon>Bradyrhizobium</taxon>
    </lineage>
</organism>
<proteinExistence type="predicted"/>